<sequence>MSANDYICVNNNLEIEKIVLDEVAIIEKVFHQSDSSSSDNESNIEIEKIFYLVALEKCSLLIQYVKQQEL</sequence>
<gene>
    <name evidence="1" type="ORF">CPELLU_LOCUS18434</name>
</gene>
<evidence type="ECO:0000313" key="2">
    <source>
        <dbReference type="Proteomes" id="UP000789759"/>
    </source>
</evidence>
<dbReference type="EMBL" id="CAJVQA010036710">
    <property type="protein sequence ID" value="CAG8808941.1"/>
    <property type="molecule type" value="Genomic_DNA"/>
</dbReference>
<feature type="non-terminal residue" evidence="1">
    <location>
        <position position="70"/>
    </location>
</feature>
<dbReference type="AlphaFoldDB" id="A0A9N9K3F1"/>
<dbReference type="OrthoDB" id="2431285at2759"/>
<evidence type="ECO:0000313" key="1">
    <source>
        <dbReference type="EMBL" id="CAG8808941.1"/>
    </source>
</evidence>
<proteinExistence type="predicted"/>
<keyword evidence="2" id="KW-1185">Reference proteome</keyword>
<reference evidence="1" key="1">
    <citation type="submission" date="2021-06" db="EMBL/GenBank/DDBJ databases">
        <authorList>
            <person name="Kallberg Y."/>
            <person name="Tangrot J."/>
            <person name="Rosling A."/>
        </authorList>
    </citation>
    <scope>NUCLEOTIDE SEQUENCE</scope>
    <source>
        <strain evidence="1">FL966</strain>
    </source>
</reference>
<name>A0A9N9K3F1_9GLOM</name>
<accession>A0A9N9K3F1</accession>
<organism evidence="1 2">
    <name type="scientific">Cetraspora pellucida</name>
    <dbReference type="NCBI Taxonomy" id="1433469"/>
    <lineage>
        <taxon>Eukaryota</taxon>
        <taxon>Fungi</taxon>
        <taxon>Fungi incertae sedis</taxon>
        <taxon>Mucoromycota</taxon>
        <taxon>Glomeromycotina</taxon>
        <taxon>Glomeromycetes</taxon>
        <taxon>Diversisporales</taxon>
        <taxon>Gigasporaceae</taxon>
        <taxon>Cetraspora</taxon>
    </lineage>
</organism>
<protein>
    <submittedName>
        <fullName evidence="1">17794_t:CDS:1</fullName>
    </submittedName>
</protein>
<comment type="caution">
    <text evidence="1">The sequence shown here is derived from an EMBL/GenBank/DDBJ whole genome shotgun (WGS) entry which is preliminary data.</text>
</comment>
<dbReference type="Proteomes" id="UP000789759">
    <property type="component" value="Unassembled WGS sequence"/>
</dbReference>